<protein>
    <submittedName>
        <fullName evidence="1">Uncharacterized protein</fullName>
    </submittedName>
</protein>
<dbReference type="Proteomes" id="UP000178377">
    <property type="component" value="Unassembled WGS sequence"/>
</dbReference>
<name>A0A1F5PLN8_9BACT</name>
<dbReference type="EMBL" id="MFEO01000009">
    <property type="protein sequence ID" value="OGE90826.1"/>
    <property type="molecule type" value="Genomic_DNA"/>
</dbReference>
<evidence type="ECO:0000313" key="2">
    <source>
        <dbReference type="Proteomes" id="UP000178377"/>
    </source>
</evidence>
<comment type="caution">
    <text evidence="1">The sequence shown here is derived from an EMBL/GenBank/DDBJ whole genome shotgun (WGS) entry which is preliminary data.</text>
</comment>
<proteinExistence type="predicted"/>
<reference evidence="1 2" key="1">
    <citation type="journal article" date="2016" name="Nat. Commun.">
        <title>Thousands of microbial genomes shed light on interconnected biogeochemical processes in an aquifer system.</title>
        <authorList>
            <person name="Anantharaman K."/>
            <person name="Brown C.T."/>
            <person name="Hug L.A."/>
            <person name="Sharon I."/>
            <person name="Castelle C.J."/>
            <person name="Probst A.J."/>
            <person name="Thomas B.C."/>
            <person name="Singh A."/>
            <person name="Wilkins M.J."/>
            <person name="Karaoz U."/>
            <person name="Brodie E.L."/>
            <person name="Williams K.H."/>
            <person name="Hubbard S.S."/>
            <person name="Banfield J.F."/>
        </authorList>
    </citation>
    <scope>NUCLEOTIDE SEQUENCE [LARGE SCALE GENOMIC DNA]</scope>
</reference>
<organism evidence="1 2">
    <name type="scientific">Candidatus Doudnabacteria bacterium RIFCSPHIGHO2_01_FULL_50_11</name>
    <dbReference type="NCBI Taxonomy" id="1817828"/>
    <lineage>
        <taxon>Bacteria</taxon>
        <taxon>Candidatus Doudnaibacteriota</taxon>
    </lineage>
</organism>
<sequence length="173" mass="19490">MEISARVFDKAVLIVERQMRHTVFEQSGNADIAKSTEQALQQTLDEVLSSSESEDVLAALPEAERYVKEREAREEFIDNQTFLGHLRHSLIVLGAMQHDKVPMTRELLPKPSDVGLDARQYAYEEFAQLLLELDGAKSKPLLDALQGVLSSVRTDILFQSEDMPPMPQLPELV</sequence>
<gene>
    <name evidence="1" type="ORF">A2722_02710</name>
</gene>
<accession>A0A1F5PLN8</accession>
<dbReference type="STRING" id="1817828.A2722_02710"/>
<evidence type="ECO:0000313" key="1">
    <source>
        <dbReference type="EMBL" id="OGE90826.1"/>
    </source>
</evidence>
<dbReference type="AlphaFoldDB" id="A0A1F5PLN8"/>